<dbReference type="PROSITE" id="PS00107">
    <property type="entry name" value="PROTEIN_KINASE_ATP"/>
    <property type="match status" value="1"/>
</dbReference>
<keyword evidence="10" id="KW-1185">Reference proteome</keyword>
<reference evidence="9 10" key="1">
    <citation type="submission" date="2017-05" db="EMBL/GenBank/DDBJ databases">
        <authorList>
            <person name="Varghese N."/>
            <person name="Submissions S."/>
        </authorList>
    </citation>
    <scope>NUCLEOTIDE SEQUENCE [LARGE SCALE GENOMIC DNA]</scope>
    <source>
        <strain evidence="9 10">DSM 25457</strain>
    </source>
</reference>
<feature type="repeat" description="WD" evidence="5">
    <location>
        <begin position="931"/>
        <end position="963"/>
    </location>
</feature>
<proteinExistence type="predicted"/>
<dbReference type="InterPro" id="IPR008271">
    <property type="entry name" value="Ser/Thr_kinase_AS"/>
</dbReference>
<feature type="region of interest" description="Disordered" evidence="7">
    <location>
        <begin position="30"/>
        <end position="73"/>
    </location>
</feature>
<evidence type="ECO:0000256" key="5">
    <source>
        <dbReference type="PROSITE-ProRule" id="PRU00221"/>
    </source>
</evidence>
<organism evidence="9 10">
    <name type="scientific">Neorhodopirellula lusitana</name>
    <dbReference type="NCBI Taxonomy" id="445327"/>
    <lineage>
        <taxon>Bacteria</taxon>
        <taxon>Pseudomonadati</taxon>
        <taxon>Planctomycetota</taxon>
        <taxon>Planctomycetia</taxon>
        <taxon>Pirellulales</taxon>
        <taxon>Pirellulaceae</taxon>
        <taxon>Neorhodopirellula</taxon>
    </lineage>
</organism>
<dbReference type="EMBL" id="FXUG01000009">
    <property type="protein sequence ID" value="SMP65586.1"/>
    <property type="molecule type" value="Genomic_DNA"/>
</dbReference>
<dbReference type="GO" id="GO:0004674">
    <property type="term" value="F:protein serine/threonine kinase activity"/>
    <property type="evidence" value="ECO:0007669"/>
    <property type="project" value="UniProtKB-KW"/>
</dbReference>
<gene>
    <name evidence="9" type="ORF">SAMN06265222_109102</name>
</gene>
<name>A0ABY1QBF8_9BACT</name>
<dbReference type="InterPro" id="IPR000719">
    <property type="entry name" value="Prot_kinase_dom"/>
</dbReference>
<feature type="binding site" evidence="6">
    <location>
        <position position="127"/>
    </location>
    <ligand>
        <name>ATP</name>
        <dbReference type="ChEBI" id="CHEBI:30616"/>
    </ligand>
</feature>
<dbReference type="PROSITE" id="PS50082">
    <property type="entry name" value="WD_REPEATS_2"/>
    <property type="match status" value="4"/>
</dbReference>
<dbReference type="PROSITE" id="PS00678">
    <property type="entry name" value="WD_REPEATS_1"/>
    <property type="match status" value="2"/>
</dbReference>
<feature type="domain" description="Protein kinase" evidence="8">
    <location>
        <begin position="97"/>
        <end position="396"/>
    </location>
</feature>
<keyword evidence="1 5" id="KW-0853">WD repeat</keyword>
<dbReference type="RefSeq" id="WP_283433686.1">
    <property type="nucleotide sequence ID" value="NZ_FXUG01000009.1"/>
</dbReference>
<dbReference type="SMART" id="SM00320">
    <property type="entry name" value="WD40"/>
    <property type="match status" value="7"/>
</dbReference>
<evidence type="ECO:0000256" key="7">
    <source>
        <dbReference type="SAM" id="MobiDB-lite"/>
    </source>
</evidence>
<dbReference type="Pfam" id="PF00069">
    <property type="entry name" value="Pkinase"/>
    <property type="match status" value="1"/>
</dbReference>
<dbReference type="SUPFAM" id="SSF56112">
    <property type="entry name" value="Protein kinase-like (PK-like)"/>
    <property type="match status" value="1"/>
</dbReference>
<dbReference type="PROSITE" id="PS00108">
    <property type="entry name" value="PROTEIN_KINASE_ST"/>
    <property type="match status" value="1"/>
</dbReference>
<dbReference type="SMART" id="SM00220">
    <property type="entry name" value="S_TKc"/>
    <property type="match status" value="1"/>
</dbReference>
<evidence type="ECO:0000313" key="10">
    <source>
        <dbReference type="Proteomes" id="UP001158067"/>
    </source>
</evidence>
<keyword evidence="9" id="KW-0808">Transferase</keyword>
<protein>
    <submittedName>
        <fullName evidence="9">Serine/threonine protein kinase</fullName>
    </submittedName>
</protein>
<evidence type="ECO:0000256" key="6">
    <source>
        <dbReference type="PROSITE-ProRule" id="PRU10141"/>
    </source>
</evidence>
<dbReference type="InterPro" id="IPR011009">
    <property type="entry name" value="Kinase-like_dom_sf"/>
</dbReference>
<dbReference type="SUPFAM" id="SSF50998">
    <property type="entry name" value="Quinoprotein alcohol dehydrogenase-like"/>
    <property type="match status" value="2"/>
</dbReference>
<feature type="repeat" description="WD" evidence="5">
    <location>
        <begin position="894"/>
        <end position="923"/>
    </location>
</feature>
<dbReference type="InterPro" id="IPR019775">
    <property type="entry name" value="WD40_repeat_CS"/>
</dbReference>
<dbReference type="PANTHER" id="PTHR19848">
    <property type="entry name" value="WD40 REPEAT PROTEIN"/>
    <property type="match status" value="1"/>
</dbReference>
<dbReference type="Proteomes" id="UP001158067">
    <property type="component" value="Unassembled WGS sequence"/>
</dbReference>
<keyword evidence="4 6" id="KW-0067">ATP-binding</keyword>
<keyword evidence="2" id="KW-0677">Repeat</keyword>
<evidence type="ECO:0000256" key="2">
    <source>
        <dbReference type="ARBA" id="ARBA00022737"/>
    </source>
</evidence>
<evidence type="ECO:0000259" key="8">
    <source>
        <dbReference type="PROSITE" id="PS50011"/>
    </source>
</evidence>
<dbReference type="PROSITE" id="PS50011">
    <property type="entry name" value="PROTEIN_KINASE_DOM"/>
    <property type="match status" value="1"/>
</dbReference>
<dbReference type="InterPro" id="IPR015943">
    <property type="entry name" value="WD40/YVTN_repeat-like_dom_sf"/>
</dbReference>
<comment type="caution">
    <text evidence="9">The sequence shown here is derived from an EMBL/GenBank/DDBJ whole genome shotgun (WGS) entry which is preliminary data.</text>
</comment>
<evidence type="ECO:0000256" key="3">
    <source>
        <dbReference type="ARBA" id="ARBA00022741"/>
    </source>
</evidence>
<dbReference type="CDD" id="cd00200">
    <property type="entry name" value="WD40"/>
    <property type="match status" value="1"/>
</dbReference>
<dbReference type="Gene3D" id="2.130.10.10">
    <property type="entry name" value="YVTN repeat-like/Quinoprotein amine dehydrogenase"/>
    <property type="match status" value="3"/>
</dbReference>
<dbReference type="PROSITE" id="PS50294">
    <property type="entry name" value="WD_REPEATS_REGION"/>
    <property type="match status" value="2"/>
</dbReference>
<evidence type="ECO:0000313" key="9">
    <source>
        <dbReference type="EMBL" id="SMP65586.1"/>
    </source>
</evidence>
<dbReference type="InterPro" id="IPR017441">
    <property type="entry name" value="Protein_kinase_ATP_BS"/>
</dbReference>
<feature type="repeat" description="WD" evidence="5">
    <location>
        <begin position="1227"/>
        <end position="1268"/>
    </location>
</feature>
<dbReference type="Gene3D" id="1.10.510.10">
    <property type="entry name" value="Transferase(Phosphotransferase) domain 1"/>
    <property type="match status" value="1"/>
</dbReference>
<dbReference type="CDD" id="cd14014">
    <property type="entry name" value="STKc_PknB_like"/>
    <property type="match status" value="1"/>
</dbReference>
<dbReference type="PANTHER" id="PTHR19848:SF8">
    <property type="entry name" value="F-BOX AND WD REPEAT DOMAIN CONTAINING 7"/>
    <property type="match status" value="1"/>
</dbReference>
<keyword evidence="3 6" id="KW-0547">Nucleotide-binding</keyword>
<dbReference type="Gene3D" id="3.30.200.20">
    <property type="entry name" value="Phosphorylase Kinase, domain 1"/>
    <property type="match status" value="1"/>
</dbReference>
<evidence type="ECO:0000256" key="4">
    <source>
        <dbReference type="ARBA" id="ARBA00022840"/>
    </source>
</evidence>
<feature type="repeat" description="WD" evidence="5">
    <location>
        <begin position="1185"/>
        <end position="1226"/>
    </location>
</feature>
<accession>A0ABY1QBF8</accession>
<evidence type="ECO:0000256" key="1">
    <source>
        <dbReference type="ARBA" id="ARBA00022574"/>
    </source>
</evidence>
<keyword evidence="9" id="KW-0723">Serine/threonine-protein kinase</keyword>
<dbReference type="Pfam" id="PF00400">
    <property type="entry name" value="WD40"/>
    <property type="match status" value="4"/>
</dbReference>
<sequence length="1356" mass="149279">MPEFDDLFDKARNLSSEELHDFLARLTDEQRSKVQDQLLSTRDPESEPSTDTIIPDNDPYGTIEPNPNAPQQKPKFIPLHKRVRSKAPSVPSSIGPYKILQPIGEGGMGQVFMAEQQEPVKRRVALKIINTETPSDKVVARFEAERQALAMMDHQNIAKVLDAGITDDGRPYFAMELVKGIPITEYCDRNRLTASERLGLFMQTCRAIQHAHQKGIIHRDLKPSNVLVTLYDGNPVAKVIDFGLAKAINEQTQLTSRTLFTQYGQVVGTLEYMSPEQAELNALDVDTKTDVYSLGIIMYELLTGSTPIGRERLRSEAFDRILAIIREEEAPRPSARLSNSGDAIAGISEQRRTDPKKLSLILKGDLDWIAMKAIEKDRSRRYDGPAALADDVQRFLSDEPIEARPPTVGYRFNKAIRKHKAEFLTAAAIVGLLITGLFGTGLMWLRAVEAEEVAVVRAEAATKSKQLESMARAEAEKSRDRTKLAMGEARAAQVHAEQAFARSQFNAAKALFNSRQFSQCIESLSQVPEKYRHVEWYLARERFFGSEQVMEVFKPRLDMRDMLGGLGMLAVFDFRVVAFTADGSQIVASDPDTVHFLDAGSGKLRRAISIKELDSEIRDLEDEFGELFRDFDDQSGDTLSYDQDLGSMLSLGPLMLREEIVLSNEIVGPSRLSNVFGGQQVLNASGILGTGILLLEEGKATSLAATYSEFEDFSEFGFDDFGESDDFVGSFVRTAGVSLVTSGLGERVQIIDGQSAKLIQSLPFDEEFNALQADFSEDGTTVALLGWTSGDEGFEYKPASVEELEINAALGINRQTKSRWMQTKLLVWDLSSNEIVQSFVAPGKSHFLTGAAFDPSGTQIAVTDTTGAIRLYDWKSGELLRTLLGHTGPSNACFSPDGSRIASVGLDGTVRSWNLRTTDHALKLGSIKCLSLAFGPEGRNLALGCIDGTIRCWNVASRKFYKRLTPSDRPIDSVNWSPDGKLIASLSPSQRPIMSLFETGLIRSGDSQEFVAGRESGIDPSTPTQEDRSSQRTSALTWLFGLPANDWLFGSPTSIRVMGNRVVFSPDGTLFADTTNTVPRLLDPMTGKQVIILEDCGHEIQEFAFAPDGKSCAAISPQGKFSIWDVATGKQVVVAERPQLKSNQHFDRTSIHTFAYSPSGEIAFPSKTHSVEFYDPDLEKPLVTFEGHSDTVTTIAFSADGSRMVTGSLDNTIKIWDTSSQEELFSLPGHATHVRKVAISPDGGCIASLGDGGMVKIWDARSRAVAKDSDGGLRGNGITGGQTVDLVSDPRWRMKQVNRASESGNAYAEAFHLGWQCEEEGVTDELRQRLRSAIAKLSEEQRAHLPPFIEAYADKD</sequence>
<dbReference type="InterPro" id="IPR001680">
    <property type="entry name" value="WD40_rpt"/>
</dbReference>
<keyword evidence="9" id="KW-0418">Kinase</keyword>
<dbReference type="InterPro" id="IPR011047">
    <property type="entry name" value="Quinoprotein_ADH-like_sf"/>
</dbReference>